<keyword evidence="2 8" id="KW-0808">Transferase</keyword>
<keyword evidence="5 8" id="KW-0472">Membrane</keyword>
<dbReference type="EMBL" id="KI545985">
    <property type="protein sequence ID" value="EST48418.1"/>
    <property type="molecule type" value="Genomic_DNA"/>
</dbReference>
<evidence type="ECO:0000256" key="3">
    <source>
        <dbReference type="ARBA" id="ARBA00022692"/>
    </source>
</evidence>
<comment type="catalytic activity">
    <reaction evidence="8">
        <text>L-cysteinyl-[protein] + hexadecanoyl-CoA = S-hexadecanoyl-L-cysteinyl-[protein] + CoA</text>
        <dbReference type="Rhea" id="RHEA:36683"/>
        <dbReference type="Rhea" id="RHEA-COMP:10131"/>
        <dbReference type="Rhea" id="RHEA-COMP:11032"/>
        <dbReference type="ChEBI" id="CHEBI:29950"/>
        <dbReference type="ChEBI" id="CHEBI:57287"/>
        <dbReference type="ChEBI" id="CHEBI:57379"/>
        <dbReference type="ChEBI" id="CHEBI:74151"/>
        <dbReference type="EC" id="2.3.1.225"/>
    </reaction>
</comment>
<dbReference type="EC" id="2.3.1.225" evidence="8"/>
<evidence type="ECO:0000313" key="11">
    <source>
        <dbReference type="EMBL" id="KAH0570261.1"/>
    </source>
</evidence>
<dbReference type="EMBL" id="AUWU02000008">
    <property type="protein sequence ID" value="KAH0570261.1"/>
    <property type="molecule type" value="Genomic_DNA"/>
</dbReference>
<evidence type="ECO:0000256" key="2">
    <source>
        <dbReference type="ARBA" id="ARBA00022679"/>
    </source>
</evidence>
<evidence type="ECO:0000256" key="7">
    <source>
        <dbReference type="ARBA" id="ARBA00038298"/>
    </source>
</evidence>
<dbReference type="PANTHER" id="PTHR22883">
    <property type="entry name" value="ZINC FINGER DHHC DOMAIN CONTAINING PROTEIN"/>
    <property type="match status" value="1"/>
</dbReference>
<comment type="similarity">
    <text evidence="7">Belongs to the DHHC palmitoyltransferase family. PFA5 subfamily.</text>
</comment>
<dbReference type="AlphaFoldDB" id="V6LVZ3"/>
<dbReference type="OrthoDB" id="331948at2759"/>
<dbReference type="Pfam" id="PF01529">
    <property type="entry name" value="DHHC"/>
    <property type="match status" value="1"/>
</dbReference>
<feature type="transmembrane region" description="Helical" evidence="8">
    <location>
        <begin position="21"/>
        <end position="46"/>
    </location>
</feature>
<reference evidence="11" key="2">
    <citation type="submission" date="2020-12" db="EMBL/GenBank/DDBJ databases">
        <title>New Spironucleus salmonicida genome in near-complete chromosomes.</title>
        <authorList>
            <person name="Xu F."/>
            <person name="Kurt Z."/>
            <person name="Jimenez-Gonzalez A."/>
            <person name="Astvaldsson A."/>
            <person name="Andersson J.O."/>
            <person name="Svard S.G."/>
        </authorList>
    </citation>
    <scope>NUCLEOTIDE SEQUENCE</scope>
    <source>
        <strain evidence="11">ATCC 50377</strain>
    </source>
</reference>
<accession>V6LVZ3</accession>
<dbReference type="GO" id="GO:0005783">
    <property type="term" value="C:endoplasmic reticulum"/>
    <property type="evidence" value="ECO:0007669"/>
    <property type="project" value="TreeGrafter"/>
</dbReference>
<comment type="domain">
    <text evidence="8">The DHHC domain is required for palmitoyltransferase activity.</text>
</comment>
<evidence type="ECO:0000313" key="10">
    <source>
        <dbReference type="EMBL" id="EST48418.1"/>
    </source>
</evidence>
<proteinExistence type="inferred from homology"/>
<dbReference type="InterPro" id="IPR001594">
    <property type="entry name" value="Palmitoyltrfase_DHHC"/>
</dbReference>
<evidence type="ECO:0000259" key="9">
    <source>
        <dbReference type="Pfam" id="PF01529"/>
    </source>
</evidence>
<dbReference type="PROSITE" id="PS50216">
    <property type="entry name" value="DHHC"/>
    <property type="match status" value="1"/>
</dbReference>
<evidence type="ECO:0000256" key="6">
    <source>
        <dbReference type="ARBA" id="ARBA00023315"/>
    </source>
</evidence>
<dbReference type="GO" id="GO:0006612">
    <property type="term" value="P:protein targeting to membrane"/>
    <property type="evidence" value="ECO:0007669"/>
    <property type="project" value="TreeGrafter"/>
</dbReference>
<sequence length="239" mass="27809">MKNTFYKFTKKQQLRKILPTSAFSLVSLFILGINIFFSSYLQWYFALPLDSLLIYCTINFITSTIQLIFYDPGYVEQSDNPYQEICQKCNYRRPQRAHHCSQCEKCVRKFDHHCDIFQSCIACWNMPYFFKFFMTATIIGLFSVILNLSLFFYIQDDNKTLCIVPIAAGGLIVLVTIAAGSALWYQPICRDITQVEDLTNQIIERKSIPDNMKTNLGKLWFMGVLVIGWKFNPQDALIE</sequence>
<name>V6LVZ3_9EUKA</name>
<protein>
    <recommendedName>
        <fullName evidence="8">Palmitoyltransferase</fullName>
        <ecNumber evidence="8">2.3.1.225</ecNumber>
    </recommendedName>
</protein>
<evidence type="ECO:0000256" key="8">
    <source>
        <dbReference type="RuleBase" id="RU079119"/>
    </source>
</evidence>
<dbReference type="GO" id="GO:0005794">
    <property type="term" value="C:Golgi apparatus"/>
    <property type="evidence" value="ECO:0007669"/>
    <property type="project" value="TreeGrafter"/>
</dbReference>
<dbReference type="VEuPathDB" id="GiardiaDB:SS50377_28236"/>
<gene>
    <name evidence="10" type="ORF">SS50377_11366</name>
    <name evidence="11" type="ORF">SS50377_28236</name>
</gene>
<dbReference type="GO" id="GO:0016020">
    <property type="term" value="C:membrane"/>
    <property type="evidence" value="ECO:0007669"/>
    <property type="project" value="UniProtKB-SubCell"/>
</dbReference>
<feature type="domain" description="Palmitoyltransferase DHHC" evidence="9">
    <location>
        <begin position="82"/>
        <end position="182"/>
    </location>
</feature>
<keyword evidence="6 8" id="KW-0012">Acyltransferase</keyword>
<evidence type="ECO:0000256" key="1">
    <source>
        <dbReference type="ARBA" id="ARBA00004141"/>
    </source>
</evidence>
<dbReference type="PANTHER" id="PTHR22883:SF23">
    <property type="entry name" value="PALMITOYLTRANSFERASE ZDHHC6"/>
    <property type="match status" value="1"/>
</dbReference>
<evidence type="ECO:0000256" key="4">
    <source>
        <dbReference type="ARBA" id="ARBA00022989"/>
    </source>
</evidence>
<keyword evidence="4 8" id="KW-1133">Transmembrane helix</keyword>
<evidence type="ECO:0000256" key="5">
    <source>
        <dbReference type="ARBA" id="ARBA00023136"/>
    </source>
</evidence>
<dbReference type="InterPro" id="IPR039859">
    <property type="entry name" value="PFA4/ZDH16/20/ERF2-like"/>
</dbReference>
<feature type="transmembrane region" description="Helical" evidence="8">
    <location>
        <begin position="132"/>
        <end position="154"/>
    </location>
</feature>
<reference evidence="10 11" key="1">
    <citation type="journal article" date="2014" name="PLoS Genet.">
        <title>The Genome of Spironucleus salmonicida Highlights a Fish Pathogen Adapted to Fluctuating Environments.</title>
        <authorList>
            <person name="Xu F."/>
            <person name="Jerlstrom-Hultqvist J."/>
            <person name="Einarsson E."/>
            <person name="Astvaldsson A."/>
            <person name="Svard S.G."/>
            <person name="Andersson J.O."/>
        </authorList>
    </citation>
    <scope>NUCLEOTIDE SEQUENCE</scope>
    <source>
        <strain evidence="11">ATCC 50377</strain>
    </source>
</reference>
<dbReference type="GO" id="GO:0019706">
    <property type="term" value="F:protein-cysteine S-palmitoyltransferase activity"/>
    <property type="evidence" value="ECO:0007669"/>
    <property type="project" value="UniProtKB-EC"/>
</dbReference>
<dbReference type="Proteomes" id="UP000018208">
    <property type="component" value="Unassembled WGS sequence"/>
</dbReference>
<keyword evidence="12" id="KW-1185">Reference proteome</keyword>
<organism evidence="10">
    <name type="scientific">Spironucleus salmonicida</name>
    <dbReference type="NCBI Taxonomy" id="348837"/>
    <lineage>
        <taxon>Eukaryota</taxon>
        <taxon>Metamonada</taxon>
        <taxon>Diplomonadida</taxon>
        <taxon>Hexamitidae</taxon>
        <taxon>Hexamitinae</taxon>
        <taxon>Spironucleus</taxon>
    </lineage>
</organism>
<keyword evidence="3 8" id="KW-0812">Transmembrane</keyword>
<comment type="subcellular location">
    <subcellularLocation>
        <location evidence="1">Membrane</location>
        <topology evidence="1">Multi-pass membrane protein</topology>
    </subcellularLocation>
</comment>
<evidence type="ECO:0000313" key="12">
    <source>
        <dbReference type="Proteomes" id="UP000018208"/>
    </source>
</evidence>
<feature type="transmembrane region" description="Helical" evidence="8">
    <location>
        <begin position="166"/>
        <end position="185"/>
    </location>
</feature>